<keyword evidence="2" id="KW-0012">Acyltransferase</keyword>
<gene>
    <name evidence="4" type="ORF">SAMN05421751_101414</name>
</gene>
<evidence type="ECO:0000313" key="5">
    <source>
        <dbReference type="Proteomes" id="UP000236742"/>
    </source>
</evidence>
<dbReference type="InterPro" id="IPR000182">
    <property type="entry name" value="GNAT_dom"/>
</dbReference>
<organism evidence="4 5">
    <name type="scientific">Jhaorihella thermophila</name>
    <dbReference type="NCBI Taxonomy" id="488547"/>
    <lineage>
        <taxon>Bacteria</taxon>
        <taxon>Pseudomonadati</taxon>
        <taxon>Pseudomonadota</taxon>
        <taxon>Alphaproteobacteria</taxon>
        <taxon>Rhodobacterales</taxon>
        <taxon>Paracoccaceae</taxon>
        <taxon>Jhaorihella</taxon>
    </lineage>
</organism>
<dbReference type="EMBL" id="FNVD01000001">
    <property type="protein sequence ID" value="SEF47366.1"/>
    <property type="molecule type" value="Genomic_DNA"/>
</dbReference>
<dbReference type="SUPFAM" id="SSF55729">
    <property type="entry name" value="Acyl-CoA N-acyltransferases (Nat)"/>
    <property type="match status" value="1"/>
</dbReference>
<sequence length="154" mass="16774">MSLTPVQMAATHAAAFRQERPWSADEFADLLQNSGCFAVGNARSFALVRVIVDEAELLTIATHPDHRRRGLARAAMRDWMTRAAEMGARRAFLEVASDNLPAVALYESEGFAPAGMRRAYYRRAGGDPANALIMTCDLPRGHPTDSAQRAAKTG</sequence>
<evidence type="ECO:0000256" key="2">
    <source>
        <dbReference type="ARBA" id="ARBA00023315"/>
    </source>
</evidence>
<dbReference type="InterPro" id="IPR050680">
    <property type="entry name" value="YpeA/RimI_acetyltransf"/>
</dbReference>
<proteinExistence type="predicted"/>
<dbReference type="PANTHER" id="PTHR43420">
    <property type="entry name" value="ACETYLTRANSFERASE"/>
    <property type="match status" value="1"/>
</dbReference>
<dbReference type="InterPro" id="IPR016181">
    <property type="entry name" value="Acyl_CoA_acyltransferase"/>
</dbReference>
<evidence type="ECO:0000313" key="4">
    <source>
        <dbReference type="EMBL" id="SEF47366.1"/>
    </source>
</evidence>
<feature type="domain" description="N-acetyltransferase" evidence="3">
    <location>
        <begin position="1"/>
        <end position="139"/>
    </location>
</feature>
<dbReference type="AlphaFoldDB" id="A0A1H5S9S5"/>
<dbReference type="CDD" id="cd04301">
    <property type="entry name" value="NAT_SF"/>
    <property type="match status" value="1"/>
</dbReference>
<dbReference type="Gene3D" id="3.40.630.30">
    <property type="match status" value="1"/>
</dbReference>
<dbReference type="PANTHER" id="PTHR43420:SF44">
    <property type="entry name" value="ACETYLTRANSFERASE YPEA"/>
    <property type="match status" value="1"/>
</dbReference>
<dbReference type="RefSeq" id="WP_235003643.1">
    <property type="nucleotide sequence ID" value="NZ_FNVD01000001.1"/>
</dbReference>
<keyword evidence="5" id="KW-1185">Reference proteome</keyword>
<dbReference type="GO" id="GO:0016747">
    <property type="term" value="F:acyltransferase activity, transferring groups other than amino-acyl groups"/>
    <property type="evidence" value="ECO:0007669"/>
    <property type="project" value="InterPro"/>
</dbReference>
<dbReference type="Pfam" id="PF00583">
    <property type="entry name" value="Acetyltransf_1"/>
    <property type="match status" value="1"/>
</dbReference>
<evidence type="ECO:0000256" key="1">
    <source>
        <dbReference type="ARBA" id="ARBA00022679"/>
    </source>
</evidence>
<keyword evidence="1 4" id="KW-0808">Transferase</keyword>
<dbReference type="PROSITE" id="PS51186">
    <property type="entry name" value="GNAT"/>
    <property type="match status" value="1"/>
</dbReference>
<protein>
    <submittedName>
        <fullName evidence="4">Ribosomal-protein-alanine N-acetyltransferase</fullName>
    </submittedName>
</protein>
<dbReference type="Proteomes" id="UP000236742">
    <property type="component" value="Unassembled WGS sequence"/>
</dbReference>
<evidence type="ECO:0000259" key="3">
    <source>
        <dbReference type="PROSITE" id="PS51186"/>
    </source>
</evidence>
<name>A0A1H5S9S5_9RHOB</name>
<accession>A0A1H5S9S5</accession>
<reference evidence="4 5" key="1">
    <citation type="submission" date="2016-10" db="EMBL/GenBank/DDBJ databases">
        <authorList>
            <person name="de Groot N.N."/>
        </authorList>
    </citation>
    <scope>NUCLEOTIDE SEQUENCE [LARGE SCALE GENOMIC DNA]</scope>
    <source>
        <strain evidence="4 5">DSM 23413</strain>
    </source>
</reference>